<gene>
    <name evidence="2" type="ORF">ENUP19_0126G0008</name>
</gene>
<dbReference type="InterPro" id="IPR000719">
    <property type="entry name" value="Prot_kinase_dom"/>
</dbReference>
<feature type="domain" description="Protein kinase" evidence="1">
    <location>
        <begin position="1"/>
        <end position="51"/>
    </location>
</feature>
<dbReference type="PANTHER" id="PTHR45756">
    <property type="entry name" value="PALMITOYLTRANSFERASE"/>
    <property type="match status" value="1"/>
</dbReference>
<dbReference type="PROSITE" id="PS50011">
    <property type="entry name" value="PROTEIN_KINASE_DOM"/>
    <property type="match status" value="1"/>
</dbReference>
<dbReference type="PANTHER" id="PTHR45756:SF1">
    <property type="entry name" value="PROTEIN KINASE DOMAIN CONTAINING PROTEIN"/>
    <property type="match status" value="1"/>
</dbReference>
<dbReference type="EMBL" id="BAAFRS010000126">
    <property type="protein sequence ID" value="GAB1222943.1"/>
    <property type="molecule type" value="Genomic_DNA"/>
</dbReference>
<organism evidence="2 3">
    <name type="scientific">Entamoeba nuttalli</name>
    <dbReference type="NCBI Taxonomy" id="412467"/>
    <lineage>
        <taxon>Eukaryota</taxon>
        <taxon>Amoebozoa</taxon>
        <taxon>Evosea</taxon>
        <taxon>Archamoebae</taxon>
        <taxon>Mastigamoebida</taxon>
        <taxon>Entamoebidae</taxon>
        <taxon>Entamoeba</taxon>
    </lineage>
</organism>
<protein>
    <recommendedName>
        <fullName evidence="1">Protein kinase domain-containing protein</fullName>
    </recommendedName>
</protein>
<comment type="caution">
    <text evidence="2">The sequence shown here is derived from an EMBL/GenBank/DDBJ whole genome shotgun (WGS) entry which is preliminary data.</text>
</comment>
<keyword evidence="3" id="KW-1185">Reference proteome</keyword>
<dbReference type="Gene3D" id="1.10.510.10">
    <property type="entry name" value="Transferase(Phosphotransferase) domain 1"/>
    <property type="match status" value="1"/>
</dbReference>
<evidence type="ECO:0000313" key="3">
    <source>
        <dbReference type="Proteomes" id="UP001628156"/>
    </source>
</evidence>
<name>A0ABQ0DJA6_9EUKA</name>
<accession>A0ABQ0DJA6</accession>
<proteinExistence type="predicted"/>
<dbReference type="SUPFAM" id="SSF56112">
    <property type="entry name" value="Protein kinase-like (PK-like)"/>
    <property type="match status" value="1"/>
</dbReference>
<dbReference type="InterPro" id="IPR011009">
    <property type="entry name" value="Kinase-like_dom_sf"/>
</dbReference>
<sequence>MTNMKFTKGIGTPIYMVPEVLNQEYSKMPSDIYSFSITTSQVITWKDTFHK</sequence>
<dbReference type="Proteomes" id="UP001628156">
    <property type="component" value="Unassembled WGS sequence"/>
</dbReference>
<dbReference type="InterPro" id="IPR053215">
    <property type="entry name" value="TKL_Ser/Thr_kinase"/>
</dbReference>
<evidence type="ECO:0000313" key="2">
    <source>
        <dbReference type="EMBL" id="GAB1222943.1"/>
    </source>
</evidence>
<reference evidence="2 3" key="1">
    <citation type="journal article" date="2019" name="PLoS Negl. Trop. Dis.">
        <title>Whole genome sequencing of Entamoeba nuttalli reveals mammalian host-related molecular signatures and a novel octapeptide-repeat surface protein.</title>
        <authorList>
            <person name="Tanaka M."/>
            <person name="Makiuchi T."/>
            <person name="Komiyama T."/>
            <person name="Shiina T."/>
            <person name="Osaki K."/>
            <person name="Tachibana H."/>
        </authorList>
    </citation>
    <scope>NUCLEOTIDE SEQUENCE [LARGE SCALE GENOMIC DNA]</scope>
    <source>
        <strain evidence="2 3">P19-061405</strain>
    </source>
</reference>
<evidence type="ECO:0000259" key="1">
    <source>
        <dbReference type="PROSITE" id="PS50011"/>
    </source>
</evidence>